<protein>
    <submittedName>
        <fullName evidence="2">Uncharacterized protein</fullName>
    </submittedName>
</protein>
<gene>
    <name evidence="2" type="ORF">P154DRAFT_31006</name>
</gene>
<feature type="compositionally biased region" description="Polar residues" evidence="1">
    <location>
        <begin position="154"/>
        <end position="165"/>
    </location>
</feature>
<accession>A0A6A5W0C4</accession>
<evidence type="ECO:0000313" key="3">
    <source>
        <dbReference type="Proteomes" id="UP000799779"/>
    </source>
</evidence>
<proteinExistence type="predicted"/>
<evidence type="ECO:0000313" key="2">
    <source>
        <dbReference type="EMBL" id="KAF1994418.1"/>
    </source>
</evidence>
<dbReference type="AlphaFoldDB" id="A0A6A5W0C4"/>
<name>A0A6A5W0C4_9PLEO</name>
<sequence length="194" mass="21848">MFGSGFSSRVSGVPNSGRPEGTRYQFVVHFCMADHITVSCFSPTLSIPSRPFHRRGFVAQHSIRDTQPSLKLHSFCLPTTIITIHCRPSPIPISTPETQQPPFPFASKDSRNSLFPFHYRNPAIYHYSPTKYHFPSIMSLEYRVKSLTNMAERNPSQVQHANTDGTAALHPALRRRTRKRRGKGRDGGKALVEG</sequence>
<feature type="compositionally biased region" description="Basic residues" evidence="1">
    <location>
        <begin position="172"/>
        <end position="183"/>
    </location>
</feature>
<feature type="region of interest" description="Disordered" evidence="1">
    <location>
        <begin position="154"/>
        <end position="194"/>
    </location>
</feature>
<dbReference type="Proteomes" id="UP000799779">
    <property type="component" value="Unassembled WGS sequence"/>
</dbReference>
<reference evidence="2" key="1">
    <citation type="journal article" date="2020" name="Stud. Mycol.">
        <title>101 Dothideomycetes genomes: a test case for predicting lifestyles and emergence of pathogens.</title>
        <authorList>
            <person name="Haridas S."/>
            <person name="Albert R."/>
            <person name="Binder M."/>
            <person name="Bloem J."/>
            <person name="Labutti K."/>
            <person name="Salamov A."/>
            <person name="Andreopoulos B."/>
            <person name="Baker S."/>
            <person name="Barry K."/>
            <person name="Bills G."/>
            <person name="Bluhm B."/>
            <person name="Cannon C."/>
            <person name="Castanera R."/>
            <person name="Culley D."/>
            <person name="Daum C."/>
            <person name="Ezra D."/>
            <person name="Gonzalez J."/>
            <person name="Henrissat B."/>
            <person name="Kuo A."/>
            <person name="Liang C."/>
            <person name="Lipzen A."/>
            <person name="Lutzoni F."/>
            <person name="Magnuson J."/>
            <person name="Mondo S."/>
            <person name="Nolan M."/>
            <person name="Ohm R."/>
            <person name="Pangilinan J."/>
            <person name="Park H.-J."/>
            <person name="Ramirez L."/>
            <person name="Alfaro M."/>
            <person name="Sun H."/>
            <person name="Tritt A."/>
            <person name="Yoshinaga Y."/>
            <person name="Zwiers L.-H."/>
            <person name="Turgeon B."/>
            <person name="Goodwin S."/>
            <person name="Spatafora J."/>
            <person name="Crous P."/>
            <person name="Grigoriev I."/>
        </authorList>
    </citation>
    <scope>NUCLEOTIDE SEQUENCE</scope>
    <source>
        <strain evidence="2">CBS 123094</strain>
    </source>
</reference>
<keyword evidence="3" id="KW-1185">Reference proteome</keyword>
<evidence type="ECO:0000256" key="1">
    <source>
        <dbReference type="SAM" id="MobiDB-lite"/>
    </source>
</evidence>
<dbReference type="EMBL" id="ML977660">
    <property type="protein sequence ID" value="KAF1994418.1"/>
    <property type="molecule type" value="Genomic_DNA"/>
</dbReference>
<organism evidence="2 3">
    <name type="scientific">Amniculicola lignicola CBS 123094</name>
    <dbReference type="NCBI Taxonomy" id="1392246"/>
    <lineage>
        <taxon>Eukaryota</taxon>
        <taxon>Fungi</taxon>
        <taxon>Dikarya</taxon>
        <taxon>Ascomycota</taxon>
        <taxon>Pezizomycotina</taxon>
        <taxon>Dothideomycetes</taxon>
        <taxon>Pleosporomycetidae</taxon>
        <taxon>Pleosporales</taxon>
        <taxon>Amniculicolaceae</taxon>
        <taxon>Amniculicola</taxon>
    </lineage>
</organism>